<dbReference type="Proteomes" id="UP000286680">
    <property type="component" value="Unassembled WGS sequence"/>
</dbReference>
<evidence type="ECO:0000313" key="1">
    <source>
        <dbReference type="EMBL" id="RUO44983.1"/>
    </source>
</evidence>
<evidence type="ECO:0000313" key="2">
    <source>
        <dbReference type="Proteomes" id="UP000286680"/>
    </source>
</evidence>
<protein>
    <submittedName>
        <fullName evidence="1">Uncharacterized protein</fullName>
    </submittedName>
</protein>
<dbReference type="EMBL" id="PIPS01000001">
    <property type="protein sequence ID" value="RUO44983.1"/>
    <property type="molecule type" value="Genomic_DNA"/>
</dbReference>
<sequence length="178" mass="19807">MIKLIGVIPTARARYDEMGNEITAAQYNDLNYYAISHERIKGLSEVSPDRPLPAFASNTHYYAFPGEAEAKQALNYNEEDETFDVEFMPTTEQFKQSRQEQLDNAVVTTQSGKEFDADEASMSRMVNALTAASDEPDTVIIPWSLANDGTGVMTDCTKAEIKEAHRLAVENMAAIWSV</sequence>
<dbReference type="AlphaFoldDB" id="A0AA94EH47"/>
<keyword evidence="2" id="KW-1185">Reference proteome</keyword>
<dbReference type="RefSeq" id="WP_126819363.1">
    <property type="nucleotide sequence ID" value="NZ_PIPS01000001.1"/>
</dbReference>
<organism evidence="1 2">
    <name type="scientific">Idiomarina aquatica</name>
    <dbReference type="NCBI Taxonomy" id="1327752"/>
    <lineage>
        <taxon>Bacteria</taxon>
        <taxon>Pseudomonadati</taxon>
        <taxon>Pseudomonadota</taxon>
        <taxon>Gammaproteobacteria</taxon>
        <taxon>Alteromonadales</taxon>
        <taxon>Idiomarinaceae</taxon>
        <taxon>Idiomarina</taxon>
    </lineage>
</organism>
<comment type="caution">
    <text evidence="1">The sequence shown here is derived from an EMBL/GenBank/DDBJ whole genome shotgun (WGS) entry which is preliminary data.</text>
</comment>
<reference evidence="2" key="1">
    <citation type="journal article" date="2018" name="Front. Microbiol.">
        <title>Genome-Based Analysis Reveals the Taxonomy and Diversity of the Family Idiomarinaceae.</title>
        <authorList>
            <person name="Liu Y."/>
            <person name="Lai Q."/>
            <person name="Shao Z."/>
        </authorList>
    </citation>
    <scope>NUCLEOTIDE SEQUENCE [LARGE SCALE GENOMIC DNA]</scope>
    <source>
        <strain evidence="2">SN-14</strain>
    </source>
</reference>
<accession>A0AA94EH47</accession>
<name>A0AA94EH47_9GAMM</name>
<gene>
    <name evidence="1" type="ORF">CWE23_02845</name>
</gene>
<proteinExistence type="predicted"/>